<evidence type="ECO:0000256" key="1">
    <source>
        <dbReference type="SAM" id="MobiDB-lite"/>
    </source>
</evidence>
<organism evidence="2 3">
    <name type="scientific">Burkholderia phage BcepSauron</name>
    <dbReference type="NCBI Taxonomy" id="2530033"/>
    <lineage>
        <taxon>Viruses</taxon>
        <taxon>Duplodnaviria</taxon>
        <taxon>Heunggongvirae</taxon>
        <taxon>Uroviricota</taxon>
        <taxon>Caudoviricetes</taxon>
        <taxon>Sarumanvirus</taxon>
        <taxon>Sarumanvirus bcepsauron</taxon>
    </lineage>
</organism>
<protein>
    <submittedName>
        <fullName evidence="2">Uncharacterized protein</fullName>
    </submittedName>
</protein>
<sequence length="476" mass="52387">MSEQNYVPQSQTTSFSAFPADRQAELARIQANKMQSLAHLPMPVKMPDGTEHPGHPGGPRGPQHVGAAARQAARPTHMPQGPVLATIDPNLQMPASAPPAVRPGVAVHRQAEQQADAMFAAAAGGFTSPVPQPLPVPVPNTPPVAHAMVPQHQFHAAPIPTPQPMAPAPVAPNLVQAYVNQVATQHPGVINPVADSEYMSVELPSRFSYYGFTDLYVCPFRAKHLSKLQKAHREQSLLAMVEAVSAVCYTTSPEYAGRPMAFELTLPDFFFVLYWLRLNSFTKSNYVHNTVCEDKGHVKRVSYTLNAREFDEQVARGDMTAEERAQIAALALPPESLKLSQIITQTNMKVRELETKPDPAVYCLADAPELIMRPPTMRDVLEFAESPEMKDPEQRSEFSFLAQLATHIQHTAGYLTLRQRLDIVGECSADQVSLIKDFENQLKDYGVEERVRIQCKECGAVSETKLSLAAHSFFPS</sequence>
<keyword evidence="3" id="KW-1185">Reference proteome</keyword>
<name>A0A482MM89_9CAUD</name>
<feature type="region of interest" description="Disordered" evidence="1">
    <location>
        <begin position="44"/>
        <end position="65"/>
    </location>
</feature>
<accession>A0A482MM89</accession>
<reference evidence="2 3" key="1">
    <citation type="submission" date="2019-02" db="EMBL/GenBank/DDBJ databases">
        <title>Complete genome sequence of Burkholderia cenocepacia phage BcepSauron.</title>
        <authorList>
            <person name="Park K."/>
            <person name="Gonzalez C."/>
            <person name="Liu M."/>
            <person name="Gill J."/>
        </authorList>
    </citation>
    <scope>NUCLEOTIDE SEQUENCE [LARGE SCALE GENOMIC DNA]</scope>
</reference>
<proteinExistence type="predicted"/>
<gene>
    <name evidence="2" type="ORF">BcepSauron_256</name>
</gene>
<evidence type="ECO:0000313" key="2">
    <source>
        <dbReference type="EMBL" id="QBQ74636.1"/>
    </source>
</evidence>
<dbReference type="EMBL" id="MK552141">
    <property type="protein sequence ID" value="QBQ74636.1"/>
    <property type="molecule type" value="Genomic_DNA"/>
</dbReference>
<evidence type="ECO:0000313" key="3">
    <source>
        <dbReference type="Proteomes" id="UP000301424"/>
    </source>
</evidence>
<dbReference type="Proteomes" id="UP000301424">
    <property type="component" value="Segment"/>
</dbReference>